<evidence type="ECO:0000313" key="1">
    <source>
        <dbReference type="EnsemblPlants" id="Kaladp0878s0036.1.v1.1"/>
    </source>
</evidence>
<name>A0A7N0VK03_KALFE</name>
<proteinExistence type="predicted"/>
<organism evidence="1 2">
    <name type="scientific">Kalanchoe fedtschenkoi</name>
    <name type="common">Lavender scallops</name>
    <name type="synonym">South American air plant</name>
    <dbReference type="NCBI Taxonomy" id="63787"/>
    <lineage>
        <taxon>Eukaryota</taxon>
        <taxon>Viridiplantae</taxon>
        <taxon>Streptophyta</taxon>
        <taxon>Embryophyta</taxon>
        <taxon>Tracheophyta</taxon>
        <taxon>Spermatophyta</taxon>
        <taxon>Magnoliopsida</taxon>
        <taxon>eudicotyledons</taxon>
        <taxon>Gunneridae</taxon>
        <taxon>Pentapetalae</taxon>
        <taxon>Saxifragales</taxon>
        <taxon>Crassulaceae</taxon>
        <taxon>Kalanchoe</taxon>
    </lineage>
</organism>
<accession>A0A7N0VK03</accession>
<keyword evidence="2" id="KW-1185">Reference proteome</keyword>
<protein>
    <submittedName>
        <fullName evidence="1">Uncharacterized protein</fullName>
    </submittedName>
</protein>
<reference evidence="1" key="1">
    <citation type="submission" date="2021-01" db="UniProtKB">
        <authorList>
            <consortium name="EnsemblPlants"/>
        </authorList>
    </citation>
    <scope>IDENTIFICATION</scope>
</reference>
<dbReference type="Gramene" id="Kaladp0878s0036.1.v1.1">
    <property type="protein sequence ID" value="Kaladp0878s0036.1.v1.1"/>
    <property type="gene ID" value="Kaladp0878s0036.v1.1"/>
</dbReference>
<evidence type="ECO:0000313" key="2">
    <source>
        <dbReference type="Proteomes" id="UP000594263"/>
    </source>
</evidence>
<dbReference type="Proteomes" id="UP000594263">
    <property type="component" value="Unplaced"/>
</dbReference>
<sequence length="87" mass="8961">MATTVSTTRIPSVSRLENGEVVDADVGVVFGDMGGGFGEGIGPGEGVAVQELQPGATLGEGVEDRRKIGPLISPWALIELPYRPIGL</sequence>
<dbReference type="EnsemblPlants" id="Kaladp0878s0036.1.v1.1">
    <property type="protein sequence ID" value="Kaladp0878s0036.1.v1.1"/>
    <property type="gene ID" value="Kaladp0878s0036.v1.1"/>
</dbReference>
<dbReference type="AlphaFoldDB" id="A0A7N0VK03"/>
<dbReference type="OMA" id="VRKMTTT"/>